<reference evidence="2 3" key="1">
    <citation type="submission" date="2016-11" db="EMBL/GenBank/DDBJ databases">
        <title>The macronuclear genome of Stentor coeruleus: a giant cell with tiny introns.</title>
        <authorList>
            <person name="Slabodnick M."/>
            <person name="Ruby J.G."/>
            <person name="Reiff S.B."/>
            <person name="Swart E.C."/>
            <person name="Gosai S."/>
            <person name="Prabakaran S."/>
            <person name="Witkowska E."/>
            <person name="Larue G.E."/>
            <person name="Fisher S."/>
            <person name="Freeman R.M."/>
            <person name="Gunawardena J."/>
            <person name="Chu W."/>
            <person name="Stover N.A."/>
            <person name="Gregory B.D."/>
            <person name="Nowacki M."/>
            <person name="Derisi J."/>
            <person name="Roy S.W."/>
            <person name="Marshall W.F."/>
            <person name="Sood P."/>
        </authorList>
    </citation>
    <scope>NUCLEOTIDE SEQUENCE [LARGE SCALE GENOMIC DNA]</scope>
    <source>
        <strain evidence="2">WM001</strain>
    </source>
</reference>
<proteinExistence type="predicted"/>
<dbReference type="OrthoDB" id="8066856at2759"/>
<feature type="domain" description="DDE-1" evidence="1">
    <location>
        <begin position="2"/>
        <end position="77"/>
    </location>
</feature>
<protein>
    <recommendedName>
        <fullName evidence="1">DDE-1 domain-containing protein</fullName>
    </recommendedName>
</protein>
<dbReference type="Pfam" id="PF03184">
    <property type="entry name" value="DDE_1"/>
    <property type="match status" value="1"/>
</dbReference>
<gene>
    <name evidence="2" type="ORF">SteCoe_36936</name>
</gene>
<evidence type="ECO:0000313" key="2">
    <source>
        <dbReference type="EMBL" id="OMJ66279.1"/>
    </source>
</evidence>
<name>A0A1R2AP73_9CILI</name>
<evidence type="ECO:0000259" key="1">
    <source>
        <dbReference type="Pfam" id="PF03184"/>
    </source>
</evidence>
<sequence>MFFPLNTTSVLQSCDQEIISSFKINYRKLLARSILCEMNAPNVIASELENKINVYDAIIMIKRAWNSVTLNTIQGSFKKSGFLITKNSDEIASNDQELHDIALEATIKFKM</sequence>
<dbReference type="Proteomes" id="UP000187209">
    <property type="component" value="Unassembled WGS sequence"/>
</dbReference>
<organism evidence="2 3">
    <name type="scientific">Stentor coeruleus</name>
    <dbReference type="NCBI Taxonomy" id="5963"/>
    <lineage>
        <taxon>Eukaryota</taxon>
        <taxon>Sar</taxon>
        <taxon>Alveolata</taxon>
        <taxon>Ciliophora</taxon>
        <taxon>Postciliodesmatophora</taxon>
        <taxon>Heterotrichea</taxon>
        <taxon>Heterotrichida</taxon>
        <taxon>Stentoridae</taxon>
        <taxon>Stentor</taxon>
    </lineage>
</organism>
<dbReference type="InterPro" id="IPR004875">
    <property type="entry name" value="DDE_SF_endonuclease_dom"/>
</dbReference>
<comment type="caution">
    <text evidence="2">The sequence shown here is derived from an EMBL/GenBank/DDBJ whole genome shotgun (WGS) entry which is preliminary data.</text>
</comment>
<dbReference type="AlphaFoldDB" id="A0A1R2AP73"/>
<keyword evidence="3" id="KW-1185">Reference proteome</keyword>
<accession>A0A1R2AP73</accession>
<dbReference type="EMBL" id="MPUH01001764">
    <property type="protein sequence ID" value="OMJ66279.1"/>
    <property type="molecule type" value="Genomic_DNA"/>
</dbReference>
<dbReference type="GO" id="GO:0003676">
    <property type="term" value="F:nucleic acid binding"/>
    <property type="evidence" value="ECO:0007669"/>
    <property type="project" value="InterPro"/>
</dbReference>
<evidence type="ECO:0000313" key="3">
    <source>
        <dbReference type="Proteomes" id="UP000187209"/>
    </source>
</evidence>